<dbReference type="Proteomes" id="UP000631576">
    <property type="component" value="Unassembled WGS sequence"/>
</dbReference>
<evidence type="ECO:0000313" key="1">
    <source>
        <dbReference type="EMBL" id="MBC5684252.1"/>
    </source>
</evidence>
<proteinExistence type="predicted"/>
<gene>
    <name evidence="1" type="ORF">H8S40_11885</name>
</gene>
<reference evidence="1 2" key="1">
    <citation type="submission" date="2020-08" db="EMBL/GenBank/DDBJ databases">
        <title>Genome public.</title>
        <authorList>
            <person name="Liu C."/>
            <person name="Sun Q."/>
        </authorList>
    </citation>
    <scope>NUCLEOTIDE SEQUENCE [LARGE SCALE GENOMIC DNA]</scope>
    <source>
        <strain evidence="1 2">NSJ-13</strain>
    </source>
</reference>
<name>A0ABR7GA02_9FIRM</name>
<sequence length="76" mass="8814">MRRMEFTMDRPGLVEIGQEVNVIEGKLPSSYYYTIEHAIAMSGNYRSYERLKTRHGKVVDIQMGLEANSVILEFDE</sequence>
<keyword evidence="2" id="KW-1185">Reference proteome</keyword>
<evidence type="ECO:0000313" key="2">
    <source>
        <dbReference type="Proteomes" id="UP000631576"/>
    </source>
</evidence>
<protein>
    <submittedName>
        <fullName evidence="1">Uncharacterized protein</fullName>
    </submittedName>
</protein>
<organism evidence="1 2">
    <name type="scientific">Ruminococcus hominis</name>
    <dbReference type="NCBI Taxonomy" id="2763065"/>
    <lineage>
        <taxon>Bacteria</taxon>
        <taxon>Bacillati</taxon>
        <taxon>Bacillota</taxon>
        <taxon>Clostridia</taxon>
        <taxon>Eubacteriales</taxon>
        <taxon>Oscillospiraceae</taxon>
        <taxon>Ruminococcus</taxon>
    </lineage>
</organism>
<accession>A0ABR7GA02</accession>
<comment type="caution">
    <text evidence="1">The sequence shown here is derived from an EMBL/GenBank/DDBJ whole genome shotgun (WGS) entry which is preliminary data.</text>
</comment>
<dbReference type="RefSeq" id="WP_022075835.1">
    <property type="nucleotide sequence ID" value="NZ_JACOPE010000001.1"/>
</dbReference>
<dbReference type="EMBL" id="JACOPE010000001">
    <property type="protein sequence ID" value="MBC5684252.1"/>
    <property type="molecule type" value="Genomic_DNA"/>
</dbReference>